<sequence>MREELYQKEIKDLTQNELYEILIDCGISSVQKVDSGEGGIIFLDDNKSNEEIFETKNQTIFTYCEILDKIEYKFSNEQYVNYTLLNDYRVA</sequence>
<dbReference type="Proteomes" id="UP000070401">
    <property type="component" value="Unassembled WGS sequence"/>
</dbReference>
<evidence type="ECO:0000313" key="1">
    <source>
        <dbReference type="EMBL" id="KXA17689.1"/>
    </source>
</evidence>
<organism evidence="1 2">
    <name type="scientific">Fusobacterium nucleatum</name>
    <dbReference type="NCBI Taxonomy" id="851"/>
    <lineage>
        <taxon>Bacteria</taxon>
        <taxon>Fusobacteriati</taxon>
        <taxon>Fusobacteriota</taxon>
        <taxon>Fusobacteriia</taxon>
        <taxon>Fusobacteriales</taxon>
        <taxon>Fusobacteriaceae</taxon>
        <taxon>Fusobacterium</taxon>
    </lineage>
</organism>
<gene>
    <name evidence="1" type="ORF">HMPREF3221_01934</name>
</gene>
<proteinExistence type="predicted"/>
<accession>A0A133NN27</accession>
<keyword evidence="2" id="KW-1185">Reference proteome</keyword>
<evidence type="ECO:0000313" key="2">
    <source>
        <dbReference type="Proteomes" id="UP000070401"/>
    </source>
</evidence>
<protein>
    <submittedName>
        <fullName evidence="1">Uncharacterized protein</fullName>
    </submittedName>
</protein>
<dbReference type="RefSeq" id="WP_022069049.1">
    <property type="nucleotide sequence ID" value="NZ_KQ956751.1"/>
</dbReference>
<comment type="caution">
    <text evidence="1">The sequence shown here is derived from an EMBL/GenBank/DDBJ whole genome shotgun (WGS) entry which is preliminary data.</text>
</comment>
<dbReference type="EMBL" id="LRPY01000188">
    <property type="protein sequence ID" value="KXA17689.1"/>
    <property type="molecule type" value="Genomic_DNA"/>
</dbReference>
<reference evidence="2" key="1">
    <citation type="submission" date="2016-01" db="EMBL/GenBank/DDBJ databases">
        <authorList>
            <person name="Mitreva M."/>
            <person name="Pepin K.H."/>
            <person name="Mihindukulasuriya K.A."/>
            <person name="Fulton R."/>
            <person name="Fronick C."/>
            <person name="O'Laughlin M."/>
            <person name="Miner T."/>
            <person name="Herter B."/>
            <person name="Rosa B.A."/>
            <person name="Cordes M."/>
            <person name="Tomlinson C."/>
            <person name="Wollam A."/>
            <person name="Palsikar V.B."/>
            <person name="Mardis E.R."/>
            <person name="Wilson R.K."/>
        </authorList>
    </citation>
    <scope>NUCLEOTIDE SEQUENCE [LARGE SCALE GENOMIC DNA]</scope>
    <source>
        <strain evidence="2">MJR7757B</strain>
    </source>
</reference>
<dbReference type="AlphaFoldDB" id="A0A133NN27"/>
<name>A0A133NN27_FUSNU</name>
<dbReference type="PATRIC" id="fig|851.8.peg.1946"/>